<keyword evidence="3 12" id="KW-0808">Transferase</keyword>
<evidence type="ECO:0000256" key="6">
    <source>
        <dbReference type="ARBA" id="ARBA00022723"/>
    </source>
</evidence>
<dbReference type="SUPFAM" id="SSF56731">
    <property type="entry name" value="DNA primase core"/>
    <property type="match status" value="1"/>
</dbReference>
<dbReference type="Pfam" id="PF08275">
    <property type="entry name" value="DNAG_N"/>
    <property type="match status" value="1"/>
</dbReference>
<comment type="subunit">
    <text evidence="12">Monomer. Interacts with DnaB.</text>
</comment>
<keyword evidence="11 12" id="KW-0804">Transcription</keyword>
<keyword evidence="6 13" id="KW-0479">Metal-binding</keyword>
<keyword evidence="9" id="KW-0460">Magnesium</keyword>
<dbReference type="EMBL" id="CP071448">
    <property type="protein sequence ID" value="QSW90480.1"/>
    <property type="molecule type" value="Genomic_DNA"/>
</dbReference>
<dbReference type="InterPro" id="IPR034151">
    <property type="entry name" value="TOPRIM_DnaG_bac"/>
</dbReference>
<dbReference type="Pfam" id="PF13155">
    <property type="entry name" value="Toprim_2"/>
    <property type="match status" value="1"/>
</dbReference>
<dbReference type="InterPro" id="IPR036977">
    <property type="entry name" value="DNA_primase_Znf_CHC2"/>
</dbReference>
<evidence type="ECO:0000256" key="3">
    <source>
        <dbReference type="ARBA" id="ARBA00022679"/>
    </source>
</evidence>
<feature type="region of interest" description="Disordered" evidence="14">
    <location>
        <begin position="443"/>
        <end position="482"/>
    </location>
</feature>
<dbReference type="SMART" id="SM00493">
    <property type="entry name" value="TOPRIM"/>
    <property type="match status" value="1"/>
</dbReference>
<evidence type="ECO:0000256" key="14">
    <source>
        <dbReference type="SAM" id="MobiDB-lite"/>
    </source>
</evidence>
<evidence type="ECO:0000256" key="11">
    <source>
        <dbReference type="ARBA" id="ARBA00023163"/>
    </source>
</evidence>
<dbReference type="NCBIfam" id="TIGR01391">
    <property type="entry name" value="dnaG"/>
    <property type="match status" value="1"/>
</dbReference>
<dbReference type="Gene3D" id="3.40.1360.10">
    <property type="match status" value="1"/>
</dbReference>
<proteinExistence type="inferred from homology"/>
<dbReference type="InterPro" id="IPR037068">
    <property type="entry name" value="DNA_primase_core_N_sf"/>
</dbReference>
<dbReference type="PANTHER" id="PTHR30313:SF2">
    <property type="entry name" value="DNA PRIMASE"/>
    <property type="match status" value="1"/>
</dbReference>
<organism evidence="16 17">
    <name type="scientific">Flavobacterium endoglycinae</name>
    <dbReference type="NCBI Taxonomy" id="2816357"/>
    <lineage>
        <taxon>Bacteria</taxon>
        <taxon>Pseudomonadati</taxon>
        <taxon>Bacteroidota</taxon>
        <taxon>Flavobacteriia</taxon>
        <taxon>Flavobacteriales</taxon>
        <taxon>Flavobacteriaceae</taxon>
        <taxon>Flavobacterium</taxon>
    </lineage>
</organism>
<dbReference type="PANTHER" id="PTHR30313">
    <property type="entry name" value="DNA PRIMASE"/>
    <property type="match status" value="1"/>
</dbReference>
<dbReference type="EC" id="2.7.7.101" evidence="12"/>
<evidence type="ECO:0000256" key="8">
    <source>
        <dbReference type="ARBA" id="ARBA00022833"/>
    </source>
</evidence>
<dbReference type="RefSeq" id="WP_207297636.1">
    <property type="nucleotide sequence ID" value="NZ_CP071448.1"/>
</dbReference>
<dbReference type="InterPro" id="IPR050219">
    <property type="entry name" value="DnaG_primase"/>
</dbReference>
<comment type="caution">
    <text evidence="12">Lacks conserved residue(s) required for the propagation of feature annotation.</text>
</comment>
<evidence type="ECO:0000256" key="5">
    <source>
        <dbReference type="ARBA" id="ARBA00022705"/>
    </source>
</evidence>
<keyword evidence="17" id="KW-1185">Reference proteome</keyword>
<dbReference type="InterPro" id="IPR013264">
    <property type="entry name" value="DNAG_N"/>
</dbReference>
<keyword evidence="2 12" id="KW-0639">Primosome</keyword>
<comment type="similarity">
    <text evidence="12 13">Belongs to the DnaG primase family.</text>
</comment>
<dbReference type="InterPro" id="IPR019475">
    <property type="entry name" value="DNA_primase_DnaB-bd"/>
</dbReference>
<keyword evidence="1 12" id="KW-0240">DNA-directed RNA polymerase</keyword>
<dbReference type="Pfam" id="PF01807">
    <property type="entry name" value="Zn_ribbon_DnaG"/>
    <property type="match status" value="1"/>
</dbReference>
<evidence type="ECO:0000313" key="16">
    <source>
        <dbReference type="EMBL" id="QSW90480.1"/>
    </source>
</evidence>
<keyword evidence="7" id="KW-0863">Zinc-finger</keyword>
<dbReference type="InterPro" id="IPR006295">
    <property type="entry name" value="DNA_primase_DnaG"/>
</dbReference>
<protein>
    <recommendedName>
        <fullName evidence="12 13">DNA primase</fullName>
        <ecNumber evidence="12">2.7.7.101</ecNumber>
    </recommendedName>
</protein>
<dbReference type="Proteomes" id="UP000663440">
    <property type="component" value="Chromosome"/>
</dbReference>
<evidence type="ECO:0000256" key="2">
    <source>
        <dbReference type="ARBA" id="ARBA00022515"/>
    </source>
</evidence>
<keyword evidence="4 12" id="KW-0548">Nucleotidyltransferase</keyword>
<keyword evidence="10 12" id="KW-0238">DNA-binding</keyword>
<dbReference type="CDD" id="cd03364">
    <property type="entry name" value="TOPRIM_DnaG_primases"/>
    <property type="match status" value="1"/>
</dbReference>
<evidence type="ECO:0000259" key="15">
    <source>
        <dbReference type="PROSITE" id="PS50880"/>
    </source>
</evidence>
<accession>A0ABX7QHC4</accession>
<dbReference type="InterPro" id="IPR006171">
    <property type="entry name" value="TOPRIM_dom"/>
</dbReference>
<sequence length="691" mass="78729">MISQSTIDAVFETARVEEVIGDFVNLKRAGSNFKGLSPFSDERSPSFMVSPAKGIWKDFSSGKGGNSVAFLMEHSHFTYPEAIRYLAKKYNIEIEETEQTDAEKANTDIRESMYLVSEFAAKYFQDVLINSEEGKAIGLSYFKERGFTNETIKKFNLGYSPETWDALTKEALGKGYKLEFLESTGLTIPREDRPFDRFKGRVMFPIHSMSGRVLGFGGRILTNDKKAAKYLNSPESDIYHKSKVLYGIYQAKQSIAKQNNCYLVEGYTDVIQFNQAGIENVVASSGTALTPDQIRLVNRLTRNITVLFDGDAAGLRASIRGIDLILEEGMNVRVCAFPDGEDPDSFARKNSHDDLVAYLENNSKDFIQFKASILMGEAKNDPIKKADLIRDMVTSISKIPDRIQREVYIQECARIMDISEQVLVSTLAQLVQKDLAEANKKQKQEQKPFQVFRNQNQNQNPVSFSGGDPEDPRTGPPDDYYPGDMGYPQEAAEKVDILYGFERKVIELLLLYGSVTEDFEDVFLKADEEGNVKEVSEKRKYKVYEKIYLSLQEDEIELSNALFQNLFANIIDFYNQNETFSLDKYLMHLPPEFAQEVTNILMEDEKVTIHNWEGQNIFPKHKNVTIEQNVSDTIFSMRWFLVSKIIHDLKQSLITDPQDDNSELLMMVVDYSKLLNNFSKKLGRVVVPYHS</sequence>
<evidence type="ECO:0000256" key="10">
    <source>
        <dbReference type="ARBA" id="ARBA00023125"/>
    </source>
</evidence>
<evidence type="ECO:0000256" key="4">
    <source>
        <dbReference type="ARBA" id="ARBA00022695"/>
    </source>
</evidence>
<reference evidence="16 17" key="1">
    <citation type="submission" date="2021-03" db="EMBL/GenBank/DDBJ databases">
        <title>Flavobacterium kribbensis sp. nov, an endophytic bacteria, isolated from soybean.</title>
        <authorList>
            <person name="Lee J."/>
            <person name="Seo J."/>
        </authorList>
    </citation>
    <scope>NUCLEOTIDE SEQUENCE [LARGE SCALE GENOMIC DNA]</scope>
    <source>
        <strain evidence="16 17">BB8</strain>
    </source>
</reference>
<keyword evidence="5 12" id="KW-0235">DNA replication</keyword>
<evidence type="ECO:0000313" key="17">
    <source>
        <dbReference type="Proteomes" id="UP000663440"/>
    </source>
</evidence>
<keyword evidence="8 13" id="KW-0862">Zinc</keyword>
<evidence type="ECO:0000256" key="9">
    <source>
        <dbReference type="ARBA" id="ARBA00022842"/>
    </source>
</evidence>
<evidence type="ECO:0000256" key="12">
    <source>
        <dbReference type="HAMAP-Rule" id="MF_00974"/>
    </source>
</evidence>
<evidence type="ECO:0000256" key="13">
    <source>
        <dbReference type="PIRNR" id="PIRNR002811"/>
    </source>
</evidence>
<comment type="cofactor">
    <cofactor evidence="13">
        <name>Zn(2+)</name>
        <dbReference type="ChEBI" id="CHEBI:29105"/>
    </cofactor>
    <text evidence="13">Binds 1 zinc ion per monomer.</text>
</comment>
<dbReference type="InterPro" id="IPR030846">
    <property type="entry name" value="DnaG_bac"/>
</dbReference>
<dbReference type="Gene3D" id="3.90.580.10">
    <property type="entry name" value="Zinc finger, CHC2-type domain"/>
    <property type="match status" value="1"/>
</dbReference>
<dbReference type="HAMAP" id="MF_00974">
    <property type="entry name" value="DNA_primase_DnaG"/>
    <property type="match status" value="1"/>
</dbReference>
<dbReference type="Gene3D" id="3.90.980.10">
    <property type="entry name" value="DNA primase, catalytic core, N-terminal domain"/>
    <property type="match status" value="1"/>
</dbReference>
<comment type="catalytic activity">
    <reaction evidence="12">
        <text>ssDNA + n NTP = ssDNA/pppN(pN)n-1 hybrid + (n-1) diphosphate.</text>
        <dbReference type="EC" id="2.7.7.101"/>
    </reaction>
</comment>
<gene>
    <name evidence="12 16" type="primary">dnaG</name>
    <name evidence="16" type="ORF">J0383_06635</name>
</gene>
<dbReference type="Pfam" id="PF10410">
    <property type="entry name" value="DnaB_bind"/>
    <property type="match status" value="1"/>
</dbReference>
<feature type="domain" description="Toprim" evidence="15">
    <location>
        <begin position="259"/>
        <end position="340"/>
    </location>
</feature>
<dbReference type="SUPFAM" id="SSF57783">
    <property type="entry name" value="Zinc beta-ribbon"/>
    <property type="match status" value="1"/>
</dbReference>
<evidence type="ECO:0000256" key="7">
    <source>
        <dbReference type="ARBA" id="ARBA00022771"/>
    </source>
</evidence>
<name>A0ABX7QHC4_9FLAO</name>
<evidence type="ECO:0000256" key="1">
    <source>
        <dbReference type="ARBA" id="ARBA00022478"/>
    </source>
</evidence>
<dbReference type="PROSITE" id="PS50880">
    <property type="entry name" value="TOPRIM"/>
    <property type="match status" value="1"/>
</dbReference>
<comment type="function">
    <text evidence="12 13">RNA polymerase that catalyzes the synthesis of short RNA molecules used as primers for DNA polymerase during DNA replication.</text>
</comment>
<dbReference type="SMART" id="SM00400">
    <property type="entry name" value="ZnF_CHCC"/>
    <property type="match status" value="1"/>
</dbReference>
<dbReference type="PIRSF" id="PIRSF002811">
    <property type="entry name" value="DnaG"/>
    <property type="match status" value="1"/>
</dbReference>
<dbReference type="InterPro" id="IPR002694">
    <property type="entry name" value="Znf_CHC2"/>
</dbReference>